<evidence type="ECO:0000256" key="2">
    <source>
        <dbReference type="ARBA" id="ARBA00023015"/>
    </source>
</evidence>
<evidence type="ECO:0000259" key="5">
    <source>
        <dbReference type="Pfam" id="PF04542"/>
    </source>
</evidence>
<dbReference type="Gene3D" id="1.10.1740.10">
    <property type="match status" value="1"/>
</dbReference>
<dbReference type="PANTHER" id="PTHR43133">
    <property type="entry name" value="RNA POLYMERASE ECF-TYPE SIGMA FACTO"/>
    <property type="match status" value="1"/>
</dbReference>
<dbReference type="Pfam" id="PF04542">
    <property type="entry name" value="Sigma70_r2"/>
    <property type="match status" value="1"/>
</dbReference>
<dbReference type="PANTHER" id="PTHR43133:SF51">
    <property type="entry name" value="RNA POLYMERASE SIGMA FACTOR"/>
    <property type="match status" value="1"/>
</dbReference>
<dbReference type="NCBIfam" id="TIGR02989">
    <property type="entry name" value="Sig-70_gvs1"/>
    <property type="match status" value="1"/>
</dbReference>
<dbReference type="InterPro" id="IPR007627">
    <property type="entry name" value="RNA_pol_sigma70_r2"/>
</dbReference>
<dbReference type="InterPro" id="IPR036388">
    <property type="entry name" value="WH-like_DNA-bd_sf"/>
</dbReference>
<protein>
    <submittedName>
        <fullName evidence="6">DNA-directed RNA polymerase sigma-70 factor</fullName>
    </submittedName>
</protein>
<keyword evidence="6" id="KW-0240">DNA-directed RNA polymerase</keyword>
<dbReference type="InterPro" id="IPR014284">
    <property type="entry name" value="RNA_pol_sigma-70_dom"/>
</dbReference>
<evidence type="ECO:0000313" key="7">
    <source>
        <dbReference type="Proteomes" id="UP001374893"/>
    </source>
</evidence>
<dbReference type="NCBIfam" id="TIGR02937">
    <property type="entry name" value="sigma70-ECF"/>
    <property type="match status" value="1"/>
</dbReference>
<proteinExistence type="inferred from homology"/>
<dbReference type="Gene3D" id="1.10.10.10">
    <property type="entry name" value="Winged helix-like DNA-binding domain superfamily/Winged helix DNA-binding domain"/>
    <property type="match status" value="1"/>
</dbReference>
<sequence>MLQLHAIDDDPGDVQFVQLLTEHQNIIRSFIISLLPGAPGVDDVIQNTNAVLWRKRADFTHGTNFRAWAFSIARFQTMAYLKQLKRRRWVTLDPDVAIKIADDIEARPETPEDQECRLEALDDCLGKLRPKDRELLVQRYWHRTRLQDFAVTSQRSVQALKVTLFRLRAGLKRCIEESVADPSKPSAS</sequence>
<dbReference type="RefSeq" id="WP_338689674.1">
    <property type="nucleotide sequence ID" value="NZ_AP024702.1"/>
</dbReference>
<gene>
    <name evidence="6" type="ORF">HAHE_13630</name>
</gene>
<dbReference type="InterPro" id="IPR013325">
    <property type="entry name" value="RNA_pol_sigma_r2"/>
</dbReference>
<dbReference type="SUPFAM" id="SSF88659">
    <property type="entry name" value="Sigma3 and sigma4 domains of RNA polymerase sigma factors"/>
    <property type="match status" value="1"/>
</dbReference>
<accession>A0ABN6H1J4</accession>
<evidence type="ECO:0000256" key="4">
    <source>
        <dbReference type="ARBA" id="ARBA00023163"/>
    </source>
</evidence>
<dbReference type="GO" id="GO:0000428">
    <property type="term" value="C:DNA-directed RNA polymerase complex"/>
    <property type="evidence" value="ECO:0007669"/>
    <property type="project" value="UniProtKB-KW"/>
</dbReference>
<evidence type="ECO:0000256" key="1">
    <source>
        <dbReference type="ARBA" id="ARBA00010641"/>
    </source>
</evidence>
<dbReference type="InterPro" id="IPR013324">
    <property type="entry name" value="RNA_pol_sigma_r3/r4-like"/>
</dbReference>
<comment type="similarity">
    <text evidence="1">Belongs to the sigma-70 factor family. ECF subfamily.</text>
</comment>
<keyword evidence="2" id="KW-0805">Transcription regulation</keyword>
<dbReference type="InterPro" id="IPR014331">
    <property type="entry name" value="RNA_pol_sigma70_ECF_RHOBA"/>
</dbReference>
<dbReference type="SUPFAM" id="SSF88946">
    <property type="entry name" value="Sigma2 domain of RNA polymerase sigma factors"/>
    <property type="match status" value="1"/>
</dbReference>
<organism evidence="6 7">
    <name type="scientific">Haloferula helveola</name>
    <dbReference type="NCBI Taxonomy" id="490095"/>
    <lineage>
        <taxon>Bacteria</taxon>
        <taxon>Pseudomonadati</taxon>
        <taxon>Verrucomicrobiota</taxon>
        <taxon>Verrucomicrobiia</taxon>
        <taxon>Verrucomicrobiales</taxon>
        <taxon>Verrucomicrobiaceae</taxon>
        <taxon>Haloferula</taxon>
    </lineage>
</organism>
<keyword evidence="4" id="KW-0804">Transcription</keyword>
<evidence type="ECO:0000313" key="6">
    <source>
        <dbReference type="EMBL" id="BCX47455.1"/>
    </source>
</evidence>
<keyword evidence="3" id="KW-0731">Sigma factor</keyword>
<dbReference type="InterPro" id="IPR039425">
    <property type="entry name" value="RNA_pol_sigma-70-like"/>
</dbReference>
<reference evidence="6 7" key="1">
    <citation type="submission" date="2021-06" db="EMBL/GenBank/DDBJ databases">
        <title>Complete genome of Haloferula helveola possessing various polysaccharide degrading enzymes.</title>
        <authorList>
            <person name="Takami H."/>
            <person name="Huang C."/>
            <person name="Hamasaki K."/>
        </authorList>
    </citation>
    <scope>NUCLEOTIDE SEQUENCE [LARGE SCALE GENOMIC DNA]</scope>
    <source>
        <strain evidence="6 7">CN-1</strain>
    </source>
</reference>
<evidence type="ECO:0000256" key="3">
    <source>
        <dbReference type="ARBA" id="ARBA00023082"/>
    </source>
</evidence>
<name>A0ABN6H1J4_9BACT</name>
<dbReference type="Proteomes" id="UP001374893">
    <property type="component" value="Chromosome"/>
</dbReference>
<dbReference type="EMBL" id="AP024702">
    <property type="protein sequence ID" value="BCX47455.1"/>
    <property type="molecule type" value="Genomic_DNA"/>
</dbReference>
<feature type="domain" description="RNA polymerase sigma-70 region 2" evidence="5">
    <location>
        <begin position="19"/>
        <end position="86"/>
    </location>
</feature>
<keyword evidence="7" id="KW-1185">Reference proteome</keyword>